<evidence type="ECO:0008006" key="3">
    <source>
        <dbReference type="Google" id="ProtNLM"/>
    </source>
</evidence>
<protein>
    <recommendedName>
        <fullName evidence="3">DOMON-like domain-containing protein</fullName>
    </recommendedName>
</protein>
<evidence type="ECO:0000313" key="2">
    <source>
        <dbReference type="Proteomes" id="UP000522081"/>
    </source>
</evidence>
<evidence type="ECO:0000313" key="1">
    <source>
        <dbReference type="EMBL" id="NYH94206.1"/>
    </source>
</evidence>
<organism evidence="1 2">
    <name type="scientific">Novosphingobium marinum</name>
    <dbReference type="NCBI Taxonomy" id="1514948"/>
    <lineage>
        <taxon>Bacteria</taxon>
        <taxon>Pseudomonadati</taxon>
        <taxon>Pseudomonadota</taxon>
        <taxon>Alphaproteobacteria</taxon>
        <taxon>Sphingomonadales</taxon>
        <taxon>Sphingomonadaceae</taxon>
        <taxon>Novosphingobium</taxon>
    </lineage>
</organism>
<proteinExistence type="predicted"/>
<dbReference type="RefSeq" id="WP_179406142.1">
    <property type="nucleotide sequence ID" value="NZ_BMGF01000001.1"/>
</dbReference>
<dbReference type="AlphaFoldDB" id="A0A7Z0BRV4"/>
<keyword evidence="2" id="KW-1185">Reference proteome</keyword>
<gene>
    <name evidence="1" type="ORF">FHS75_000511</name>
</gene>
<dbReference type="EMBL" id="JACBZF010000001">
    <property type="protein sequence ID" value="NYH94206.1"/>
    <property type="molecule type" value="Genomic_DNA"/>
</dbReference>
<dbReference type="Proteomes" id="UP000522081">
    <property type="component" value="Unassembled WGS sequence"/>
</dbReference>
<comment type="caution">
    <text evidence="1">The sequence shown here is derived from an EMBL/GenBank/DDBJ whole genome shotgun (WGS) entry which is preliminary data.</text>
</comment>
<name>A0A7Z0BRV4_9SPHN</name>
<sequence length="179" mass="19819">MGTHRLVPHPETPPSGVRSVQVRWTEFTDGRLMLRYQVDGKDALHVPDYAGRGRADELWRTTCFELFLQDVQGPGYREYNFSPSGRWAAYGFAARREGMAPVEVDPQPEISSASGEYLFVQTVVLFSPPLEATRAAGLSAVIAERDGTKSYWALAHATDEPDFHHPACFALPLGAPATR</sequence>
<accession>A0A7Z0BRV4</accession>
<reference evidence="1 2" key="1">
    <citation type="submission" date="2020-07" db="EMBL/GenBank/DDBJ databases">
        <title>Genomic Encyclopedia of Type Strains, Phase IV (KMG-IV): sequencing the most valuable type-strain genomes for metagenomic binning, comparative biology and taxonomic classification.</title>
        <authorList>
            <person name="Goeker M."/>
        </authorList>
    </citation>
    <scope>NUCLEOTIDE SEQUENCE [LARGE SCALE GENOMIC DNA]</scope>
    <source>
        <strain evidence="1 2">DSM 29043</strain>
    </source>
</reference>
<dbReference type="CDD" id="cd09627">
    <property type="entry name" value="DOMON_murB_like"/>
    <property type="match status" value="1"/>
</dbReference>